<feature type="domain" description="Biotin-protein ligase N-terminal" evidence="2">
    <location>
        <begin position="389"/>
        <end position="466"/>
    </location>
</feature>
<dbReference type="PANTHER" id="PTHR12835">
    <property type="entry name" value="BIOTIN PROTEIN LIGASE"/>
    <property type="match status" value="1"/>
</dbReference>
<feature type="region of interest" description="Disordered" evidence="1">
    <location>
        <begin position="297"/>
        <end position="335"/>
    </location>
</feature>
<dbReference type="InterPro" id="IPR019197">
    <property type="entry name" value="Biotin-prot_ligase_N"/>
</dbReference>
<gene>
    <name evidence="3" type="ORF">Vretifemale_911</name>
    <name evidence="4" type="ORF">Vretimale_3348</name>
</gene>
<keyword evidence="6" id="KW-1185">Reference proteome</keyword>
<dbReference type="AlphaFoldDB" id="A0A8J4DEZ3"/>
<feature type="region of interest" description="Disordered" evidence="1">
    <location>
        <begin position="360"/>
        <end position="384"/>
    </location>
</feature>
<feature type="compositionally biased region" description="Pro residues" evidence="1">
    <location>
        <begin position="300"/>
        <end position="329"/>
    </location>
</feature>
<dbReference type="EMBL" id="BNCP01000002">
    <property type="protein sequence ID" value="GIL70072.1"/>
    <property type="molecule type" value="Genomic_DNA"/>
</dbReference>
<feature type="region of interest" description="Disordered" evidence="1">
    <location>
        <begin position="1"/>
        <end position="23"/>
    </location>
</feature>
<dbReference type="SUPFAM" id="SSF52317">
    <property type="entry name" value="Class I glutamine amidotransferase-like"/>
    <property type="match status" value="1"/>
</dbReference>
<dbReference type="GO" id="GO:0004077">
    <property type="term" value="F:biotin--[biotin carboxyl-carrier protein] ligase activity"/>
    <property type="evidence" value="ECO:0007669"/>
    <property type="project" value="TreeGrafter"/>
</dbReference>
<dbReference type="GO" id="GO:0005737">
    <property type="term" value="C:cytoplasm"/>
    <property type="evidence" value="ECO:0007669"/>
    <property type="project" value="TreeGrafter"/>
</dbReference>
<dbReference type="InterPro" id="IPR029062">
    <property type="entry name" value="Class_I_gatase-like"/>
</dbReference>
<evidence type="ECO:0000313" key="5">
    <source>
        <dbReference type="Proteomes" id="UP000722791"/>
    </source>
</evidence>
<organism evidence="4 5">
    <name type="scientific">Volvox reticuliferus</name>
    <dbReference type="NCBI Taxonomy" id="1737510"/>
    <lineage>
        <taxon>Eukaryota</taxon>
        <taxon>Viridiplantae</taxon>
        <taxon>Chlorophyta</taxon>
        <taxon>core chlorophytes</taxon>
        <taxon>Chlorophyceae</taxon>
        <taxon>CS clade</taxon>
        <taxon>Chlamydomonadales</taxon>
        <taxon>Volvocaceae</taxon>
        <taxon>Volvox</taxon>
    </lineage>
</organism>
<evidence type="ECO:0000256" key="1">
    <source>
        <dbReference type="SAM" id="MobiDB-lite"/>
    </source>
</evidence>
<feature type="compositionally biased region" description="Gly residues" evidence="1">
    <location>
        <begin position="225"/>
        <end position="235"/>
    </location>
</feature>
<dbReference type="Pfam" id="PF09825">
    <property type="entry name" value="BPL_N"/>
    <property type="match status" value="2"/>
</dbReference>
<name>A0A8J4DEZ3_9CHLO</name>
<dbReference type="PANTHER" id="PTHR12835:SF5">
    <property type="entry name" value="BIOTIN--PROTEIN LIGASE"/>
    <property type="match status" value="1"/>
</dbReference>
<protein>
    <recommendedName>
        <fullName evidence="2">Biotin-protein ligase N-terminal domain-containing protein</fullName>
    </recommendedName>
</protein>
<evidence type="ECO:0000313" key="6">
    <source>
        <dbReference type="Proteomes" id="UP000747110"/>
    </source>
</evidence>
<evidence type="ECO:0000313" key="4">
    <source>
        <dbReference type="EMBL" id="GIL97799.1"/>
    </source>
</evidence>
<comment type="caution">
    <text evidence="4">The sequence shown here is derived from an EMBL/GenBank/DDBJ whole genome shotgun (WGS) entry which is preliminary data.</text>
</comment>
<evidence type="ECO:0000259" key="2">
    <source>
        <dbReference type="Pfam" id="PF09825"/>
    </source>
</evidence>
<dbReference type="Proteomes" id="UP000722791">
    <property type="component" value="Unassembled WGS sequence"/>
</dbReference>
<dbReference type="CDD" id="cd03144">
    <property type="entry name" value="GATase1_ScBLP_like"/>
    <property type="match status" value="1"/>
</dbReference>
<sequence>MALPQTQSFRRLPDTLKSPQNGRLNDCTALIRPCRWSQRKRAAPMPAMAMRTPHLTANDPASLEVLVYCGEGAGYQSARNTLRALQSCLAPGVEARLLGTSEMLEGSWRSRCLLFVMPGGADLPYCKHLNGHGNSLLRGYVAGGGSYLGICAGAYYACRRVEFDPGGSLEVVGDRELGFFPGTARGPAYPGFDYLTERGASAAPLRFRPLPPARKPTGAIAGLSSGSGGGGGDGGGSDERYGQGSSCSGGGDIQEVDVVPPRLRRYHLVLQAGAGSAGGEYDGWVYCRDYSNGGPVFLPDKPPPPAAVASVSPPPSPSPSPPQPPPPPQQQQQQLEGLVHETLLAPAAAASYGATSAAISRADNGGGGDADDQQPAPLLWKGPSPPGAERVEVLAVYAELGNALAAVRCRVGRGVAVLCGTHPEMPHEALSTSMQLYDGRQAQHVLALGAELGNWETQRRQLWAALMLACCTAAAPKGMAAAEVAIEARDAASDWEAGAMVLGGGELGREDEKEDAVAAGAMMSRW</sequence>
<dbReference type="Proteomes" id="UP000747110">
    <property type="component" value="Unassembled WGS sequence"/>
</dbReference>
<dbReference type="OrthoDB" id="10250105at2759"/>
<feature type="region of interest" description="Disordered" evidence="1">
    <location>
        <begin position="207"/>
        <end position="255"/>
    </location>
</feature>
<feature type="domain" description="Biotin-protein ligase N-terminal" evidence="2">
    <location>
        <begin position="64"/>
        <end position="207"/>
    </location>
</feature>
<proteinExistence type="predicted"/>
<accession>A0A8J4DEZ3</accession>
<evidence type="ECO:0000313" key="3">
    <source>
        <dbReference type="EMBL" id="GIL70072.1"/>
    </source>
</evidence>
<dbReference type="EMBL" id="BNCQ01000005">
    <property type="protein sequence ID" value="GIL97799.1"/>
    <property type="molecule type" value="Genomic_DNA"/>
</dbReference>
<reference evidence="4" key="1">
    <citation type="journal article" date="2021" name="Proc. Natl. Acad. Sci. U.S.A.">
        <title>Three genomes in the algal genus Volvox reveal the fate of a haploid sex-determining region after a transition to homothallism.</title>
        <authorList>
            <person name="Yamamoto K."/>
            <person name="Hamaji T."/>
            <person name="Kawai-Toyooka H."/>
            <person name="Matsuzaki R."/>
            <person name="Takahashi F."/>
            <person name="Nishimura Y."/>
            <person name="Kawachi M."/>
            <person name="Noguchi H."/>
            <person name="Minakuchi Y."/>
            <person name="Umen J.G."/>
            <person name="Toyoda A."/>
            <person name="Nozaki H."/>
        </authorList>
    </citation>
    <scope>NUCLEOTIDE SEQUENCE</scope>
    <source>
        <strain evidence="4">NIES-3785</strain>
        <strain evidence="3">NIES-3786</strain>
    </source>
</reference>